<dbReference type="RefSeq" id="WP_151583300.1">
    <property type="nucleotide sequence ID" value="NZ_WBVM01000007.1"/>
</dbReference>
<accession>A0A7J5DQW2</accession>
<evidence type="ECO:0000313" key="2">
    <source>
        <dbReference type="Proteomes" id="UP000449906"/>
    </source>
</evidence>
<evidence type="ECO:0000313" key="1">
    <source>
        <dbReference type="EMBL" id="KAB2806970.1"/>
    </source>
</evidence>
<proteinExistence type="predicted"/>
<sequence length="171" mass="19069">MSLRRTALQRRSELRRTPLVRKKPMARARAVRIQVAKARRDTGPTREQRAIVLDRARGCCEMCGGRLHVAGRGWVARHAIHHRQPRQMGGTSRPEINSPANLLLICDDGTERTCHRWVESHRAEAYELGLLVRASADPASVPVLLEGGDRYLLTADGGRVLLPSDEGVDVE</sequence>
<dbReference type="EMBL" id="WBVM01000007">
    <property type="protein sequence ID" value="KAB2806970.1"/>
    <property type="molecule type" value="Genomic_DNA"/>
</dbReference>
<reference evidence="1 2" key="1">
    <citation type="submission" date="2019-09" db="EMBL/GenBank/DDBJ databases">
        <title>Pimelobacter sp. isolated from Paulinella.</title>
        <authorList>
            <person name="Jeong S.E."/>
        </authorList>
    </citation>
    <scope>NUCLEOTIDE SEQUENCE [LARGE SCALE GENOMIC DNA]</scope>
    <source>
        <strain evidence="1 2">Pch-N</strain>
    </source>
</reference>
<keyword evidence="1" id="KW-0378">Hydrolase</keyword>
<keyword evidence="1" id="KW-0540">Nuclease</keyword>
<dbReference type="GO" id="GO:0004519">
    <property type="term" value="F:endonuclease activity"/>
    <property type="evidence" value="ECO:0007669"/>
    <property type="project" value="UniProtKB-KW"/>
</dbReference>
<gene>
    <name evidence="1" type="ORF">F9L07_28470</name>
</gene>
<name>A0A7J5DQW2_NOCSI</name>
<dbReference type="Proteomes" id="UP000449906">
    <property type="component" value="Unassembled WGS sequence"/>
</dbReference>
<organism evidence="1 2">
    <name type="scientific">Nocardioides simplex</name>
    <name type="common">Arthrobacter simplex</name>
    <dbReference type="NCBI Taxonomy" id="2045"/>
    <lineage>
        <taxon>Bacteria</taxon>
        <taxon>Bacillati</taxon>
        <taxon>Actinomycetota</taxon>
        <taxon>Actinomycetes</taxon>
        <taxon>Propionibacteriales</taxon>
        <taxon>Nocardioidaceae</taxon>
        <taxon>Pimelobacter</taxon>
    </lineage>
</organism>
<dbReference type="AlphaFoldDB" id="A0A7J5DQW2"/>
<protein>
    <submittedName>
        <fullName evidence="1">HNH endonuclease</fullName>
    </submittedName>
</protein>
<keyword evidence="1" id="KW-0255">Endonuclease</keyword>
<dbReference type="Gene3D" id="1.10.30.50">
    <property type="match status" value="1"/>
</dbReference>
<comment type="caution">
    <text evidence="1">The sequence shown here is derived from an EMBL/GenBank/DDBJ whole genome shotgun (WGS) entry which is preliminary data.</text>
</comment>